<dbReference type="AlphaFoldDB" id="A0AAE0RXI6"/>
<protein>
    <submittedName>
        <fullName evidence="1">Uncharacterized protein</fullName>
    </submittedName>
</protein>
<reference evidence="1" key="3">
    <citation type="submission" date="2023-05" db="EMBL/GenBank/DDBJ databases">
        <authorList>
            <person name="Smith C.H."/>
        </authorList>
    </citation>
    <scope>NUCLEOTIDE SEQUENCE</scope>
    <source>
        <strain evidence="1">CHS0354</strain>
        <tissue evidence="1">Mantle</tissue>
    </source>
</reference>
<dbReference type="EMBL" id="JAEAOA010001897">
    <property type="protein sequence ID" value="KAK3581487.1"/>
    <property type="molecule type" value="Genomic_DNA"/>
</dbReference>
<accession>A0AAE0RXI6</accession>
<keyword evidence="2" id="KW-1185">Reference proteome</keyword>
<sequence>MSTISTVTQASCRHHREVELLLNFAIRNYTLPNNNPPKTAFQKCNIRFIPKRVPKPRPEQRLHLDATPWRTKDLHINLSLTTMGSKRHKPWKLLTAINIIMESQYPQHIEIYTDGYTLSESDRKASAVGIQKFHYRLEDRLRYGCSIYTGDIRAIHQALNWIRNHMQQAHHHHP</sequence>
<reference evidence="1" key="2">
    <citation type="journal article" date="2021" name="Genome Biol. Evol.">
        <title>Developing a high-quality reference genome for a parasitic bivalve with doubly uniparental inheritance (Bivalvia: Unionida).</title>
        <authorList>
            <person name="Smith C.H."/>
        </authorList>
    </citation>
    <scope>NUCLEOTIDE SEQUENCE</scope>
    <source>
        <strain evidence="1">CHS0354</strain>
        <tissue evidence="1">Mantle</tissue>
    </source>
</reference>
<dbReference type="Proteomes" id="UP001195483">
    <property type="component" value="Unassembled WGS sequence"/>
</dbReference>
<name>A0AAE0RXI6_9BIVA</name>
<reference evidence="1" key="1">
    <citation type="journal article" date="2021" name="Genome Biol. Evol.">
        <title>A High-Quality Reference Genome for a Parasitic Bivalve with Doubly Uniparental Inheritance (Bivalvia: Unionida).</title>
        <authorList>
            <person name="Smith C.H."/>
        </authorList>
    </citation>
    <scope>NUCLEOTIDE SEQUENCE</scope>
    <source>
        <strain evidence="1">CHS0354</strain>
    </source>
</reference>
<organism evidence="1 2">
    <name type="scientific">Potamilus streckersoni</name>
    <dbReference type="NCBI Taxonomy" id="2493646"/>
    <lineage>
        <taxon>Eukaryota</taxon>
        <taxon>Metazoa</taxon>
        <taxon>Spiralia</taxon>
        <taxon>Lophotrochozoa</taxon>
        <taxon>Mollusca</taxon>
        <taxon>Bivalvia</taxon>
        <taxon>Autobranchia</taxon>
        <taxon>Heteroconchia</taxon>
        <taxon>Palaeoheterodonta</taxon>
        <taxon>Unionida</taxon>
        <taxon>Unionoidea</taxon>
        <taxon>Unionidae</taxon>
        <taxon>Ambleminae</taxon>
        <taxon>Lampsilini</taxon>
        <taxon>Potamilus</taxon>
    </lineage>
</organism>
<gene>
    <name evidence="1" type="ORF">CHS0354_031820</name>
</gene>
<evidence type="ECO:0000313" key="1">
    <source>
        <dbReference type="EMBL" id="KAK3581487.1"/>
    </source>
</evidence>
<evidence type="ECO:0000313" key="2">
    <source>
        <dbReference type="Proteomes" id="UP001195483"/>
    </source>
</evidence>
<proteinExistence type="predicted"/>
<comment type="caution">
    <text evidence="1">The sequence shown here is derived from an EMBL/GenBank/DDBJ whole genome shotgun (WGS) entry which is preliminary data.</text>
</comment>